<protein>
    <submittedName>
        <fullName evidence="2">Uncharacterized protein</fullName>
    </submittedName>
</protein>
<dbReference type="OMA" id="WNAMDPL"/>
<dbReference type="PhylomeDB" id="A0A068U525"/>
<feature type="compositionally biased region" description="Low complexity" evidence="1">
    <location>
        <begin position="44"/>
        <end position="54"/>
    </location>
</feature>
<dbReference type="FunCoup" id="A0A068U525">
    <property type="interactions" value="819"/>
</dbReference>
<sequence length="188" mass="21193">MKRAAPWSDGEEEDDDRSSSDTDSSTLDTDTEDEKDSTEKTATKSKASSKLKASQVESANKKQKRKKGIDLEALRRHGYKGGLSVMGVPPPREAVDEKQDWSWSRGLETRAKETEETFTDRQMTRAAILQGEQLLPNAASTARDKRELSFSQKEKRKRDLGQASRGKNYVEEEKRLLRESGIYSGFDS</sequence>
<feature type="region of interest" description="Disordered" evidence="1">
    <location>
        <begin position="131"/>
        <end position="169"/>
    </location>
</feature>
<dbReference type="PANTHER" id="PTHR31833:SF2">
    <property type="entry name" value="UPF0690 PROTEIN C1ORF52"/>
    <property type="match status" value="1"/>
</dbReference>
<reference evidence="3" key="1">
    <citation type="journal article" date="2014" name="Science">
        <title>The coffee genome provides insight into the convergent evolution of caffeine biosynthesis.</title>
        <authorList>
            <person name="Denoeud F."/>
            <person name="Carretero-Paulet L."/>
            <person name="Dereeper A."/>
            <person name="Droc G."/>
            <person name="Guyot R."/>
            <person name="Pietrella M."/>
            <person name="Zheng C."/>
            <person name="Alberti A."/>
            <person name="Anthony F."/>
            <person name="Aprea G."/>
            <person name="Aury J.M."/>
            <person name="Bento P."/>
            <person name="Bernard M."/>
            <person name="Bocs S."/>
            <person name="Campa C."/>
            <person name="Cenci A."/>
            <person name="Combes M.C."/>
            <person name="Crouzillat D."/>
            <person name="Da Silva C."/>
            <person name="Daddiego L."/>
            <person name="De Bellis F."/>
            <person name="Dussert S."/>
            <person name="Garsmeur O."/>
            <person name="Gayraud T."/>
            <person name="Guignon V."/>
            <person name="Jahn K."/>
            <person name="Jamilloux V."/>
            <person name="Joet T."/>
            <person name="Labadie K."/>
            <person name="Lan T."/>
            <person name="Leclercq J."/>
            <person name="Lepelley M."/>
            <person name="Leroy T."/>
            <person name="Li L.T."/>
            <person name="Librado P."/>
            <person name="Lopez L."/>
            <person name="Munoz A."/>
            <person name="Noel B."/>
            <person name="Pallavicini A."/>
            <person name="Perrotta G."/>
            <person name="Poncet V."/>
            <person name="Pot D."/>
            <person name="Priyono X."/>
            <person name="Rigoreau M."/>
            <person name="Rouard M."/>
            <person name="Rozas J."/>
            <person name="Tranchant-Dubreuil C."/>
            <person name="VanBuren R."/>
            <person name="Zhang Q."/>
            <person name="Andrade A.C."/>
            <person name="Argout X."/>
            <person name="Bertrand B."/>
            <person name="de Kochko A."/>
            <person name="Graziosi G."/>
            <person name="Henry R.J."/>
            <person name="Jayarama X."/>
            <person name="Ming R."/>
            <person name="Nagai C."/>
            <person name="Rounsley S."/>
            <person name="Sankoff D."/>
            <person name="Giuliano G."/>
            <person name="Albert V.A."/>
            <person name="Wincker P."/>
            <person name="Lashermes P."/>
        </authorList>
    </citation>
    <scope>NUCLEOTIDE SEQUENCE [LARGE SCALE GENOMIC DNA]</scope>
    <source>
        <strain evidence="3">cv. DH200-94</strain>
    </source>
</reference>
<proteinExistence type="predicted"/>
<accession>A0A068U525</accession>
<dbReference type="OrthoDB" id="1906229at2759"/>
<organism evidence="2 3">
    <name type="scientific">Coffea canephora</name>
    <name type="common">Robusta coffee</name>
    <dbReference type="NCBI Taxonomy" id="49390"/>
    <lineage>
        <taxon>Eukaryota</taxon>
        <taxon>Viridiplantae</taxon>
        <taxon>Streptophyta</taxon>
        <taxon>Embryophyta</taxon>
        <taxon>Tracheophyta</taxon>
        <taxon>Spermatophyta</taxon>
        <taxon>Magnoliopsida</taxon>
        <taxon>eudicotyledons</taxon>
        <taxon>Gunneridae</taxon>
        <taxon>Pentapetalae</taxon>
        <taxon>asterids</taxon>
        <taxon>lamiids</taxon>
        <taxon>Gentianales</taxon>
        <taxon>Rubiaceae</taxon>
        <taxon>Ixoroideae</taxon>
        <taxon>Gardenieae complex</taxon>
        <taxon>Bertiereae - Coffeeae clade</taxon>
        <taxon>Coffeeae</taxon>
        <taxon>Coffea</taxon>
    </lineage>
</organism>
<dbReference type="Gramene" id="CDP03660">
    <property type="protein sequence ID" value="CDP03660"/>
    <property type="gene ID" value="GSCOC_T00016096001"/>
</dbReference>
<dbReference type="AlphaFoldDB" id="A0A068U525"/>
<name>A0A068U525_COFCA</name>
<dbReference type="PANTHER" id="PTHR31833">
    <property type="entry name" value="UPF0690 PROTEIN C1ORF52"/>
    <property type="match status" value="1"/>
</dbReference>
<dbReference type="EMBL" id="HG739095">
    <property type="protein sequence ID" value="CDP03660.1"/>
    <property type="molecule type" value="Genomic_DNA"/>
</dbReference>
<dbReference type="InParanoid" id="A0A068U525"/>
<gene>
    <name evidence="2" type="ORF">GSCOC_T00016096001</name>
</gene>
<evidence type="ECO:0000313" key="3">
    <source>
        <dbReference type="Proteomes" id="UP000295252"/>
    </source>
</evidence>
<evidence type="ECO:0000256" key="1">
    <source>
        <dbReference type="SAM" id="MobiDB-lite"/>
    </source>
</evidence>
<dbReference type="Proteomes" id="UP000295252">
    <property type="component" value="Chromosome I"/>
</dbReference>
<feature type="region of interest" description="Disordered" evidence="1">
    <location>
        <begin position="1"/>
        <end position="101"/>
    </location>
</feature>
<keyword evidence="3" id="KW-1185">Reference proteome</keyword>
<evidence type="ECO:0000313" key="2">
    <source>
        <dbReference type="EMBL" id="CDP03660.1"/>
    </source>
</evidence>